<protein>
    <submittedName>
        <fullName evidence="1">Uncharacterized protein</fullName>
    </submittedName>
</protein>
<evidence type="ECO:0000313" key="1">
    <source>
        <dbReference type="EMBL" id="OXB89999.1"/>
    </source>
</evidence>
<dbReference type="EMBL" id="NEWK01000001">
    <property type="protein sequence ID" value="OXB89999.1"/>
    <property type="molecule type" value="Genomic_DNA"/>
</dbReference>
<name>A0AA91YVI1_9BACL</name>
<keyword evidence="2" id="KW-1185">Reference proteome</keyword>
<dbReference type="AlphaFoldDB" id="A0AA91YVI1"/>
<sequence>MSLSSATGFTHFGVRVFSGCKQFETLMFTLCYGTSWYFTDCWVIEQHHFRTYPWIQEVVGCSVFCYALACLRQLGKVDNTL</sequence>
<gene>
    <name evidence="1" type="ORF">B9L19_08375</name>
</gene>
<reference evidence="1 2" key="1">
    <citation type="submission" date="2017-05" db="EMBL/GenBank/DDBJ databases">
        <title>The genome sequence of Geobacillus thermocatenulatus DSM 730.</title>
        <authorList>
            <person name="Ramaloko W.T."/>
            <person name="Koen N."/>
            <person name="Polliack S."/>
            <person name="Aliyu H."/>
            <person name="Lebre P."/>
            <person name="Mohr T."/>
            <person name="Oswald F."/>
            <person name="Zwick M."/>
            <person name="Neumann A."/>
            <person name="Syldatk C."/>
            <person name="Cowan D."/>
            <person name="De Maayer P."/>
        </authorList>
    </citation>
    <scope>NUCLEOTIDE SEQUENCE [LARGE SCALE GENOMIC DNA]</scope>
    <source>
        <strain evidence="1 2">BGSC 93A1</strain>
    </source>
</reference>
<dbReference type="Proteomes" id="UP000198378">
    <property type="component" value="Unassembled WGS sequence"/>
</dbReference>
<proteinExistence type="predicted"/>
<organism evidence="1 2">
    <name type="scientific">Geobacillus thermocatenulatus</name>
    <dbReference type="NCBI Taxonomy" id="33938"/>
    <lineage>
        <taxon>Bacteria</taxon>
        <taxon>Bacillati</taxon>
        <taxon>Bacillota</taxon>
        <taxon>Bacilli</taxon>
        <taxon>Bacillales</taxon>
        <taxon>Anoxybacillaceae</taxon>
        <taxon>Geobacillus</taxon>
        <taxon>Geobacillus thermoleovorans group</taxon>
    </lineage>
</organism>
<evidence type="ECO:0000313" key="2">
    <source>
        <dbReference type="Proteomes" id="UP000198378"/>
    </source>
</evidence>
<comment type="caution">
    <text evidence="1">The sequence shown here is derived from an EMBL/GenBank/DDBJ whole genome shotgun (WGS) entry which is preliminary data.</text>
</comment>
<accession>A0AA91YVI1</accession>